<dbReference type="KEGG" id="arca:HC352_00070"/>
<dbReference type="Gene3D" id="3.40.1710.10">
    <property type="entry name" value="abc type-2 transporter like domain"/>
    <property type="match status" value="1"/>
</dbReference>
<dbReference type="GO" id="GO:0140359">
    <property type="term" value="F:ABC-type transporter activity"/>
    <property type="evidence" value="ECO:0007669"/>
    <property type="project" value="InterPro"/>
</dbReference>
<keyword evidence="2 5" id="KW-0812">Transmembrane</keyword>
<evidence type="ECO:0000256" key="2">
    <source>
        <dbReference type="ARBA" id="ARBA00022692"/>
    </source>
</evidence>
<dbReference type="InterPro" id="IPR051328">
    <property type="entry name" value="T7SS_ABC-Transporter"/>
</dbReference>
<comment type="subcellular location">
    <subcellularLocation>
        <location evidence="1">Membrane</location>
        <topology evidence="1">Multi-pass membrane protein</topology>
    </subcellularLocation>
</comment>
<dbReference type="InterPro" id="IPR017500">
    <property type="entry name" value="Phage_infect_YhgE_N"/>
</dbReference>
<dbReference type="NCBIfam" id="TIGR03061">
    <property type="entry name" value="pip_yhgE_Nterm"/>
    <property type="match status" value="1"/>
</dbReference>
<dbReference type="RefSeq" id="WP_168917011.1">
    <property type="nucleotide sequence ID" value="NZ_CP050804.1"/>
</dbReference>
<reference evidence="7 8" key="1">
    <citation type="submission" date="2020-03" db="EMBL/GenBank/DDBJ databases">
        <title>Complete genome of Arcanobacterium buesumensis sp. nov. strain 2701.</title>
        <authorList>
            <person name="Borowiak M."/>
            <person name="Alssahen M."/>
            <person name="Laemmler C."/>
            <person name="Malorny B."/>
            <person name="Hassan A."/>
            <person name="Prenger-Berninghoff E."/>
            <person name="Ploetz M."/>
            <person name="Abdulmawjood A."/>
        </authorList>
    </citation>
    <scope>NUCLEOTIDE SEQUENCE [LARGE SCALE GENOMIC DNA]</scope>
    <source>
        <strain evidence="7 8">2701</strain>
    </source>
</reference>
<organism evidence="7 8">
    <name type="scientific">Arcanobacterium buesumense</name>
    <dbReference type="NCBI Taxonomy" id="2722751"/>
    <lineage>
        <taxon>Bacteria</taxon>
        <taxon>Bacillati</taxon>
        <taxon>Actinomycetota</taxon>
        <taxon>Actinomycetes</taxon>
        <taxon>Actinomycetales</taxon>
        <taxon>Actinomycetaceae</taxon>
        <taxon>Arcanobacterium</taxon>
    </lineage>
</organism>
<feature type="transmembrane region" description="Helical" evidence="5">
    <location>
        <begin position="816"/>
        <end position="836"/>
    </location>
</feature>
<evidence type="ECO:0000256" key="3">
    <source>
        <dbReference type="ARBA" id="ARBA00022989"/>
    </source>
</evidence>
<feature type="domain" description="ABC-2 type transporter transmembrane" evidence="6">
    <location>
        <begin position="18"/>
        <end position="165"/>
    </location>
</feature>
<sequence>MLTRLKGPRLGTAIVILAVALIPLLYAGLLTMTYQNPTNRLADMKAAIVNEDQPYTGTLVTGKTETFSLGSELTDALVNPESGEDVGFTWKEMDEKDAKVQLNDERIRAILYIPHDFSKNVAKIGTDIGSSATQELRLVTDDGVNYLSGTMAKTVSEAMTNRINERGSTRITEKLLISIEKVREGLVDASNGSSTLAEGTTALTDGVAQFTDGINKLANGTGELTTGTERLVVGMNDLLNGTVRLDNGLTELNSGATRATDGSQKLSLGLSQLDTGLSQAATGSTTVHNGANELAAGMSVLATNADKLGTGVHQLSQGANQLLPAINSYTTGVDQAYAGSTQLQQAAGALPSALSKLQAGLGNPGDFNPQNPQSATTSLTAGAEALHAGLGQLHDGLTQANGQQPSVQQGASKLADASQFLATSLDSVDVSNVPQLAAGAKKLDTSLSQYTGGVDQLAATCLPKNSPLCQGLAQLSASSKQLREGSNMLAEGTETVANKVETIAQFKGAMHAVADGAQNLKNGVDQVAAGSEQLNQASGLLTANLTKASTGVNELATKVGTSSSTQDGTLMGAINDLHSGLGQISGQNSTNSAQLRAGAASLGNGIGELNGKVPELTGGITQLDAGAQQLADGTSTLNSGLSQLSSGATTAVSSSQELAQGIGVLKDGLGTAANGSSQLLSGLQTANNGVATLNTGAHQLNDGTRTANQKVGELSQGATKLDQGAHELRDGLQEGADKIPYLNNVEQKNVSATAGQVAKVTPMREHAVANNGAGFTPMFMSLALWIGTIALFLVLPALDHDERARGRWVQAVTKPAVTATILAIIQAIIMMVVVNAMGELQAANIVGLCALAVLTSICFMAINQACVAAFAFRGRFLSIVLLSLQITSMGATFPIETAPRFFQWIHNFLPMSDTQLAFRSLIAGGGVDGIIGKTVAVLIMWTVISIAISFFASKVRIAKNSPVVLDEALAPTAG</sequence>
<protein>
    <submittedName>
        <fullName evidence="7">YhgE/Pip domain-containing protein</fullName>
    </submittedName>
</protein>
<keyword evidence="3 5" id="KW-1133">Transmembrane helix</keyword>
<evidence type="ECO:0000259" key="6">
    <source>
        <dbReference type="Pfam" id="PF12698"/>
    </source>
</evidence>
<gene>
    <name evidence="7" type="ORF">HC352_00070</name>
</gene>
<feature type="transmembrane region" description="Helical" evidence="5">
    <location>
        <begin position="874"/>
        <end position="895"/>
    </location>
</feature>
<evidence type="ECO:0000313" key="8">
    <source>
        <dbReference type="Proteomes" id="UP000502298"/>
    </source>
</evidence>
<dbReference type="Gene3D" id="1.10.287.950">
    <property type="entry name" value="Methyl-accepting chemotaxis protein"/>
    <property type="match status" value="3"/>
</dbReference>
<dbReference type="EMBL" id="CP050804">
    <property type="protein sequence ID" value="QJC21068.1"/>
    <property type="molecule type" value="Genomic_DNA"/>
</dbReference>
<feature type="transmembrane region" description="Helical" evidence="5">
    <location>
        <begin position="930"/>
        <end position="952"/>
    </location>
</feature>
<dbReference type="PANTHER" id="PTHR43077">
    <property type="entry name" value="TRANSPORT PERMEASE YVFS-RELATED"/>
    <property type="match status" value="1"/>
</dbReference>
<dbReference type="Pfam" id="PF12698">
    <property type="entry name" value="ABC2_membrane_3"/>
    <property type="match status" value="1"/>
</dbReference>
<dbReference type="GO" id="GO:0016020">
    <property type="term" value="C:membrane"/>
    <property type="evidence" value="ECO:0007669"/>
    <property type="project" value="UniProtKB-SubCell"/>
</dbReference>
<feature type="transmembrane region" description="Helical" evidence="5">
    <location>
        <begin position="774"/>
        <end position="795"/>
    </location>
</feature>
<dbReference type="PANTHER" id="PTHR43077:SF5">
    <property type="entry name" value="PHAGE INFECTION PROTEIN"/>
    <property type="match status" value="1"/>
</dbReference>
<accession>A0A6H2EHM9</accession>
<dbReference type="NCBIfam" id="TIGR03057">
    <property type="entry name" value="xxxLxxG_by_4"/>
    <property type="match status" value="7"/>
</dbReference>
<evidence type="ECO:0000256" key="4">
    <source>
        <dbReference type="ARBA" id="ARBA00023136"/>
    </source>
</evidence>
<dbReference type="InterPro" id="IPR013525">
    <property type="entry name" value="ABC2_TM"/>
</dbReference>
<dbReference type="InterPro" id="IPR017501">
    <property type="entry name" value="Phage_infect_YhgE_C"/>
</dbReference>
<dbReference type="InterPro" id="IPR023908">
    <property type="entry name" value="xxxLxxG_rpt"/>
</dbReference>
<name>A0A6H2EHM9_9ACTO</name>
<evidence type="ECO:0000313" key="7">
    <source>
        <dbReference type="EMBL" id="QJC21068.1"/>
    </source>
</evidence>
<feature type="transmembrane region" description="Helical" evidence="5">
    <location>
        <begin position="842"/>
        <end position="862"/>
    </location>
</feature>
<proteinExistence type="predicted"/>
<dbReference type="AlphaFoldDB" id="A0A6H2EHM9"/>
<dbReference type="NCBIfam" id="TIGR03062">
    <property type="entry name" value="pip_yhgE_Cterm"/>
    <property type="match status" value="1"/>
</dbReference>
<evidence type="ECO:0000256" key="5">
    <source>
        <dbReference type="SAM" id="Phobius"/>
    </source>
</evidence>
<evidence type="ECO:0000256" key="1">
    <source>
        <dbReference type="ARBA" id="ARBA00004141"/>
    </source>
</evidence>
<keyword evidence="4 5" id="KW-0472">Membrane</keyword>
<dbReference type="Proteomes" id="UP000502298">
    <property type="component" value="Chromosome"/>
</dbReference>
<dbReference type="SUPFAM" id="SSF58104">
    <property type="entry name" value="Methyl-accepting chemotaxis protein (MCP) signaling domain"/>
    <property type="match status" value="1"/>
</dbReference>
<keyword evidence="8" id="KW-1185">Reference proteome</keyword>